<dbReference type="InterPro" id="IPR036513">
    <property type="entry name" value="STAS_dom_sf"/>
</dbReference>
<sequence>MPDRPGLATPFPIEDLPGAVWLLAGPGTEVVAANSRAAAHPAPLTDPELLAALATVLETGRPTRVGLTGAPTRVALVGPHRDAAGAVIGCLVQVVDVDEVAARWAVAAAQNRLLPATLPVVPGYHLAAHYVAATQPGRAGGDFYDALAVGGGRLAVLLGDVVGAGLTATAVTAQLRGAAISALLDGDDVDGVIARLDRLAAHVPGAAGSTVCVAVIDPARGELSVGSAGHPRPLLLTEHDAGELSWRIGPPLALASERPPAHTVGIAAGDVFVLYSNGLLNSGVFADSLRGVPRDVESVCSHLIGAVLDGGAALDDAALLVVGTDPSRTPPLSIAVTAAPEQLATIRRALREWTARIGLDAEEVLGLQLAVGEAATNAIEHAYRDREPGPVRLTAEVRGDGDLVVEIADEGEWRTTDPGENQHRGRGMHLIRSSMDELDVRRGDGGTVVRMSRHLGRARLAEEPEPVDPPVAEETDADTVTFEVHNSHDAVLVRLGGILDAVDADEVHRRLQQLSRAGSAPLTVDLSGVRLVDSTGVRVLFELALQATAAGGKLTVLVPEGSLPHRVLSITGLDQVATVIPG</sequence>
<dbReference type="PROSITE" id="PS51746">
    <property type="entry name" value="PPM_2"/>
    <property type="match status" value="1"/>
</dbReference>
<accession>A0A1H0DAG7</accession>
<dbReference type="Gene3D" id="3.30.565.10">
    <property type="entry name" value="Histidine kinase-like ATPase, C-terminal domain"/>
    <property type="match status" value="1"/>
</dbReference>
<dbReference type="InterPro" id="IPR002645">
    <property type="entry name" value="STAS_dom"/>
</dbReference>
<protein>
    <submittedName>
        <fullName evidence="4">Anti-anti-sigma factor</fullName>
    </submittedName>
</protein>
<evidence type="ECO:0000259" key="3">
    <source>
        <dbReference type="PROSITE" id="PS51746"/>
    </source>
</evidence>
<dbReference type="Gene3D" id="3.60.40.10">
    <property type="entry name" value="PPM-type phosphatase domain"/>
    <property type="match status" value="1"/>
</dbReference>
<dbReference type="PANTHER" id="PTHR43156:SF2">
    <property type="entry name" value="STAGE II SPORULATION PROTEIN E"/>
    <property type="match status" value="1"/>
</dbReference>
<evidence type="ECO:0000313" key="4">
    <source>
        <dbReference type="EMBL" id="SDN67140.1"/>
    </source>
</evidence>
<keyword evidence="1" id="KW-0378">Hydrolase</keyword>
<proteinExistence type="predicted"/>
<evidence type="ECO:0000256" key="1">
    <source>
        <dbReference type="ARBA" id="ARBA00022801"/>
    </source>
</evidence>
<reference evidence="4 5" key="1">
    <citation type="submission" date="2016-10" db="EMBL/GenBank/DDBJ databases">
        <authorList>
            <person name="de Groot N.N."/>
        </authorList>
    </citation>
    <scope>NUCLEOTIDE SEQUENCE [LARGE SCALE GENOMIC DNA]</scope>
    <source>
        <strain evidence="4 5">DSM 44149</strain>
    </source>
</reference>
<evidence type="ECO:0000259" key="2">
    <source>
        <dbReference type="PROSITE" id="PS50801"/>
    </source>
</evidence>
<dbReference type="SUPFAM" id="SSF55874">
    <property type="entry name" value="ATPase domain of HSP90 chaperone/DNA topoisomerase II/histidine kinase"/>
    <property type="match status" value="1"/>
</dbReference>
<dbReference type="RefSeq" id="WP_030428362.1">
    <property type="nucleotide sequence ID" value="NZ_JOEF01000004.1"/>
</dbReference>
<feature type="domain" description="PPM-type phosphatase" evidence="3">
    <location>
        <begin position="123"/>
        <end position="369"/>
    </location>
</feature>
<dbReference type="OrthoDB" id="163538at2"/>
<organism evidence="4 5">
    <name type="scientific">Allokutzneria albata</name>
    <name type="common">Kibdelosporangium albatum</name>
    <dbReference type="NCBI Taxonomy" id="211114"/>
    <lineage>
        <taxon>Bacteria</taxon>
        <taxon>Bacillati</taxon>
        <taxon>Actinomycetota</taxon>
        <taxon>Actinomycetes</taxon>
        <taxon>Pseudonocardiales</taxon>
        <taxon>Pseudonocardiaceae</taxon>
        <taxon>Allokutzneria</taxon>
    </lineage>
</organism>
<dbReference type="EMBL" id="LT629701">
    <property type="protein sequence ID" value="SDN67140.1"/>
    <property type="molecule type" value="Genomic_DNA"/>
</dbReference>
<name>A0A1H0DAG7_ALLAB</name>
<dbReference type="CDD" id="cd16936">
    <property type="entry name" value="HATPase_RsbW-like"/>
    <property type="match status" value="1"/>
</dbReference>
<evidence type="ECO:0000313" key="5">
    <source>
        <dbReference type="Proteomes" id="UP000183376"/>
    </source>
</evidence>
<dbReference type="InterPro" id="IPR036457">
    <property type="entry name" value="PPM-type-like_dom_sf"/>
</dbReference>
<dbReference type="SUPFAM" id="SSF81606">
    <property type="entry name" value="PP2C-like"/>
    <property type="match status" value="1"/>
</dbReference>
<keyword evidence="5" id="KW-1185">Reference proteome</keyword>
<dbReference type="PROSITE" id="PS50801">
    <property type="entry name" value="STAS"/>
    <property type="match status" value="1"/>
</dbReference>
<dbReference type="InterPro" id="IPR052016">
    <property type="entry name" value="Bact_Sigma-Reg"/>
</dbReference>
<dbReference type="SUPFAM" id="SSF52091">
    <property type="entry name" value="SpoIIaa-like"/>
    <property type="match status" value="1"/>
</dbReference>
<dbReference type="Gene3D" id="3.30.750.24">
    <property type="entry name" value="STAS domain"/>
    <property type="match status" value="1"/>
</dbReference>
<gene>
    <name evidence="4" type="ORF">SAMN04489726_7686</name>
</gene>
<dbReference type="InterPro" id="IPR003594">
    <property type="entry name" value="HATPase_dom"/>
</dbReference>
<dbReference type="Pfam" id="PF13581">
    <property type="entry name" value="HATPase_c_2"/>
    <property type="match status" value="1"/>
</dbReference>
<feature type="domain" description="STAS" evidence="2">
    <location>
        <begin position="480"/>
        <end position="582"/>
    </location>
</feature>
<dbReference type="CDD" id="cd07043">
    <property type="entry name" value="STAS_anti-anti-sigma_factors"/>
    <property type="match status" value="1"/>
</dbReference>
<dbReference type="GO" id="GO:0016791">
    <property type="term" value="F:phosphatase activity"/>
    <property type="evidence" value="ECO:0007669"/>
    <property type="project" value="TreeGrafter"/>
</dbReference>
<dbReference type="Pfam" id="PF07228">
    <property type="entry name" value="SpoIIE"/>
    <property type="match status" value="1"/>
</dbReference>
<dbReference type="SMART" id="SM00331">
    <property type="entry name" value="PP2C_SIG"/>
    <property type="match status" value="1"/>
</dbReference>
<dbReference type="InterPro" id="IPR036890">
    <property type="entry name" value="HATPase_C_sf"/>
</dbReference>
<dbReference type="InterPro" id="IPR001932">
    <property type="entry name" value="PPM-type_phosphatase-like_dom"/>
</dbReference>
<dbReference type="PANTHER" id="PTHR43156">
    <property type="entry name" value="STAGE II SPORULATION PROTEIN E-RELATED"/>
    <property type="match status" value="1"/>
</dbReference>
<dbReference type="Proteomes" id="UP000183376">
    <property type="component" value="Chromosome I"/>
</dbReference>
<dbReference type="AlphaFoldDB" id="A0A1H0DAG7"/>
<dbReference type="InterPro" id="IPR058548">
    <property type="entry name" value="MlaB-like_STAS"/>
</dbReference>
<dbReference type="eggNOG" id="COG2208">
    <property type="taxonomic scope" value="Bacteria"/>
</dbReference>
<dbReference type="Pfam" id="PF13466">
    <property type="entry name" value="STAS_2"/>
    <property type="match status" value="1"/>
</dbReference>
<dbReference type="STRING" id="211114.SAMN04489726_7686"/>
<dbReference type="eggNOG" id="COG2172">
    <property type="taxonomic scope" value="Bacteria"/>
</dbReference>